<accession>A0A2I0WLZ3</accession>
<name>A0A2I0WLZ3_9ASPA</name>
<reference evidence="2" key="3">
    <citation type="submission" date="2017-11" db="EMBL/GenBank/DDBJ databases">
        <authorList>
            <person name="Han C.G."/>
        </authorList>
    </citation>
    <scope>NUCLEOTIDE SEQUENCE</scope>
    <source>
        <tissue evidence="2">The whole plant</tissue>
    </source>
</reference>
<gene>
    <name evidence="2" type="ORF">MA16_Dca001280</name>
    <name evidence="1" type="ORF">MA16_Dca029205</name>
</gene>
<sequence>MSCQNSMKQRGVVGGLWLATMSGAERALLSLREKAQAAACRQIKVGRCRCTSLEIKSTSIF</sequence>
<reference evidence="2 3" key="1">
    <citation type="journal article" date="2016" name="Sci. Rep.">
        <title>The Dendrobium catenatum Lindl. genome sequence provides insights into polysaccharide synthase, floral development and adaptive evolution.</title>
        <authorList>
            <person name="Zhang G.Q."/>
            <person name="Xu Q."/>
            <person name="Bian C."/>
            <person name="Tsai W.C."/>
            <person name="Yeh C.M."/>
            <person name="Liu K.W."/>
            <person name="Yoshida K."/>
            <person name="Zhang L.S."/>
            <person name="Chang S.B."/>
            <person name="Chen F."/>
            <person name="Shi Y."/>
            <person name="Su Y.Y."/>
            <person name="Zhang Y.Q."/>
            <person name="Chen L.J."/>
            <person name="Yin Y."/>
            <person name="Lin M."/>
            <person name="Huang H."/>
            <person name="Deng H."/>
            <person name="Wang Z.W."/>
            <person name="Zhu S.L."/>
            <person name="Zhao X."/>
            <person name="Deng C."/>
            <person name="Niu S.C."/>
            <person name="Huang J."/>
            <person name="Wang M."/>
            <person name="Liu G.H."/>
            <person name="Yang H.J."/>
            <person name="Xiao X.J."/>
            <person name="Hsiao Y.Y."/>
            <person name="Wu W.L."/>
            <person name="Chen Y.Y."/>
            <person name="Mitsuda N."/>
            <person name="Ohme-Takagi M."/>
            <person name="Luo Y.B."/>
            <person name="Van de Peer Y."/>
            <person name="Liu Z.J."/>
        </authorList>
    </citation>
    <scope>NUCLEOTIDE SEQUENCE [LARGE SCALE GENOMIC DNA]</scope>
    <source>
        <tissue evidence="2">The whole plant</tissue>
    </source>
</reference>
<organism evidence="2 3">
    <name type="scientific">Dendrobium catenatum</name>
    <dbReference type="NCBI Taxonomy" id="906689"/>
    <lineage>
        <taxon>Eukaryota</taxon>
        <taxon>Viridiplantae</taxon>
        <taxon>Streptophyta</taxon>
        <taxon>Embryophyta</taxon>
        <taxon>Tracheophyta</taxon>
        <taxon>Spermatophyta</taxon>
        <taxon>Magnoliopsida</taxon>
        <taxon>Liliopsida</taxon>
        <taxon>Asparagales</taxon>
        <taxon>Orchidaceae</taxon>
        <taxon>Epidendroideae</taxon>
        <taxon>Malaxideae</taxon>
        <taxon>Dendrobiinae</taxon>
        <taxon>Dendrobium</taxon>
    </lineage>
</organism>
<dbReference type="EMBL" id="KZ505617">
    <property type="protein sequence ID" value="PKU59039.1"/>
    <property type="molecule type" value="Genomic_DNA"/>
</dbReference>
<dbReference type="Proteomes" id="UP000233837">
    <property type="component" value="Unassembled WGS sequence"/>
</dbReference>
<dbReference type="AlphaFoldDB" id="A0A2I0WLZ3"/>
<reference evidence="2 3" key="2">
    <citation type="journal article" date="2017" name="Nature">
        <title>The Apostasia genome and the evolution of orchids.</title>
        <authorList>
            <person name="Zhang G.Q."/>
            <person name="Liu K.W."/>
            <person name="Li Z."/>
            <person name="Lohaus R."/>
            <person name="Hsiao Y.Y."/>
            <person name="Niu S.C."/>
            <person name="Wang J.Y."/>
            <person name="Lin Y.C."/>
            <person name="Xu Q."/>
            <person name="Chen L.J."/>
            <person name="Yoshida K."/>
            <person name="Fujiwara S."/>
            <person name="Wang Z.W."/>
            <person name="Zhang Y.Q."/>
            <person name="Mitsuda N."/>
            <person name="Wang M."/>
            <person name="Liu G.H."/>
            <person name="Pecoraro L."/>
            <person name="Huang H.X."/>
            <person name="Xiao X.J."/>
            <person name="Lin M."/>
            <person name="Wu X.Y."/>
            <person name="Wu W.L."/>
            <person name="Chen Y.Y."/>
            <person name="Chang S.B."/>
            <person name="Sakamoto S."/>
            <person name="Ohme-Takagi M."/>
            <person name="Yagi M."/>
            <person name="Zeng S.J."/>
            <person name="Shen C.Y."/>
            <person name="Yeh C.M."/>
            <person name="Luo Y.B."/>
            <person name="Tsai W.C."/>
            <person name="Van de Peer Y."/>
            <person name="Liu Z.J."/>
        </authorList>
    </citation>
    <scope>NUCLEOTIDE SEQUENCE [LARGE SCALE GENOMIC DNA]</scope>
    <source>
        <tissue evidence="2">The whole plant</tissue>
    </source>
</reference>
<keyword evidence="3" id="KW-1185">Reference proteome</keyword>
<dbReference type="EMBL" id="KZ502537">
    <property type="protein sequence ID" value="PKU76675.1"/>
    <property type="molecule type" value="Genomic_DNA"/>
</dbReference>
<evidence type="ECO:0000313" key="3">
    <source>
        <dbReference type="Proteomes" id="UP000233837"/>
    </source>
</evidence>
<evidence type="ECO:0000313" key="2">
    <source>
        <dbReference type="EMBL" id="PKU76675.1"/>
    </source>
</evidence>
<protein>
    <submittedName>
        <fullName evidence="2">Uncharacterized protein</fullName>
    </submittedName>
</protein>
<proteinExistence type="predicted"/>
<evidence type="ECO:0000313" key="1">
    <source>
        <dbReference type="EMBL" id="PKU59039.1"/>
    </source>
</evidence>